<dbReference type="HAMAP" id="MF_00151">
    <property type="entry name" value="PPAT_bact"/>
    <property type="match status" value="1"/>
</dbReference>
<dbReference type="InterPro" id="IPR001980">
    <property type="entry name" value="PPAT"/>
</dbReference>
<feature type="binding site" evidence="9">
    <location>
        <begin position="123"/>
        <end position="129"/>
    </location>
    <ligand>
        <name>ATP</name>
        <dbReference type="ChEBI" id="CHEBI:30616"/>
    </ligand>
</feature>
<proteinExistence type="inferred from homology"/>
<dbReference type="AlphaFoldDB" id="A0A7C1FWW6"/>
<feature type="binding site" evidence="9">
    <location>
        <position position="98"/>
    </location>
    <ligand>
        <name>ATP</name>
        <dbReference type="ChEBI" id="CHEBI:30616"/>
    </ligand>
</feature>
<dbReference type="OMA" id="MALMNRK"/>
<evidence type="ECO:0000256" key="1">
    <source>
        <dbReference type="ARBA" id="ARBA00022490"/>
    </source>
</evidence>
<feature type="binding site" evidence="9">
    <location>
        <position position="9"/>
    </location>
    <ligand>
        <name>substrate</name>
    </ligand>
</feature>
<keyword evidence="2 9" id="KW-0808">Transferase</keyword>
<evidence type="ECO:0000256" key="4">
    <source>
        <dbReference type="ARBA" id="ARBA00022741"/>
    </source>
</evidence>
<comment type="subcellular location">
    <subcellularLocation>
        <location evidence="9">Cytoplasm</location>
    </subcellularLocation>
</comment>
<keyword evidence="6 9" id="KW-0460">Magnesium</keyword>
<dbReference type="PRINTS" id="PR01020">
    <property type="entry name" value="LPSBIOSNTHSS"/>
</dbReference>
<dbReference type="NCBIfam" id="TIGR01510">
    <property type="entry name" value="coaD_prev_kdtB"/>
    <property type="match status" value="1"/>
</dbReference>
<feature type="binding site" evidence="9">
    <location>
        <position position="87"/>
    </location>
    <ligand>
        <name>substrate</name>
    </ligand>
</feature>
<name>A0A7C1FWW6_9CHLR</name>
<protein>
    <recommendedName>
        <fullName evidence="9">Phosphopantetheine adenylyltransferase</fullName>
        <ecNumber evidence="9">2.7.7.3</ecNumber>
    </recommendedName>
    <alternativeName>
        <fullName evidence="9">Dephospho-CoA pyrophosphorylase</fullName>
    </alternativeName>
    <alternativeName>
        <fullName evidence="9">Pantetheine-phosphate adenylyltransferase</fullName>
        <shortName evidence="9">PPAT</shortName>
    </alternativeName>
</protein>
<evidence type="ECO:0000259" key="10">
    <source>
        <dbReference type="Pfam" id="PF01467"/>
    </source>
</evidence>
<dbReference type="SUPFAM" id="SSF52374">
    <property type="entry name" value="Nucleotidylyl transferase"/>
    <property type="match status" value="1"/>
</dbReference>
<comment type="caution">
    <text evidence="11">The sequence shown here is derived from an EMBL/GenBank/DDBJ whole genome shotgun (WGS) entry which is preliminary data.</text>
</comment>
<feature type="binding site" evidence="9">
    <location>
        <position position="73"/>
    </location>
    <ligand>
        <name>substrate</name>
    </ligand>
</feature>
<dbReference type="GO" id="GO:0005524">
    <property type="term" value="F:ATP binding"/>
    <property type="evidence" value="ECO:0007669"/>
    <property type="project" value="UniProtKB-KW"/>
</dbReference>
<feature type="site" description="Transition state stabilizer" evidence="9">
    <location>
        <position position="17"/>
    </location>
</feature>
<comment type="function">
    <text evidence="9">Reversibly transfers an adenylyl group from ATP to 4'-phosphopantetheine, yielding dephospho-CoA (dPCoA) and pyrophosphate.</text>
</comment>
<evidence type="ECO:0000256" key="3">
    <source>
        <dbReference type="ARBA" id="ARBA00022695"/>
    </source>
</evidence>
<dbReference type="GO" id="GO:0015937">
    <property type="term" value="P:coenzyme A biosynthetic process"/>
    <property type="evidence" value="ECO:0007669"/>
    <property type="project" value="UniProtKB-UniRule"/>
</dbReference>
<keyword evidence="1 9" id="KW-0963">Cytoplasm</keyword>
<dbReference type="NCBIfam" id="TIGR00125">
    <property type="entry name" value="cyt_tran_rel"/>
    <property type="match status" value="1"/>
</dbReference>
<dbReference type="Gene3D" id="3.40.50.620">
    <property type="entry name" value="HUPs"/>
    <property type="match status" value="1"/>
</dbReference>
<dbReference type="InterPro" id="IPR014729">
    <property type="entry name" value="Rossmann-like_a/b/a_fold"/>
</dbReference>
<gene>
    <name evidence="9" type="primary">coaD</name>
    <name evidence="11" type="ORF">ENQ20_18495</name>
</gene>
<comment type="catalytic activity">
    <reaction evidence="8 9">
        <text>(R)-4'-phosphopantetheine + ATP + H(+) = 3'-dephospho-CoA + diphosphate</text>
        <dbReference type="Rhea" id="RHEA:19801"/>
        <dbReference type="ChEBI" id="CHEBI:15378"/>
        <dbReference type="ChEBI" id="CHEBI:30616"/>
        <dbReference type="ChEBI" id="CHEBI:33019"/>
        <dbReference type="ChEBI" id="CHEBI:57328"/>
        <dbReference type="ChEBI" id="CHEBI:61723"/>
        <dbReference type="EC" id="2.7.7.3"/>
    </reaction>
</comment>
<keyword evidence="3 9" id="KW-0548">Nucleotidyltransferase</keyword>
<dbReference type="GO" id="GO:0004595">
    <property type="term" value="F:pantetheine-phosphate adenylyltransferase activity"/>
    <property type="evidence" value="ECO:0007669"/>
    <property type="project" value="UniProtKB-UniRule"/>
</dbReference>
<dbReference type="InterPro" id="IPR004821">
    <property type="entry name" value="Cyt_trans-like"/>
</dbReference>
<keyword evidence="5 9" id="KW-0067">ATP-binding</keyword>
<keyword evidence="4 9" id="KW-0547">Nucleotide-binding</keyword>
<dbReference type="Pfam" id="PF01467">
    <property type="entry name" value="CTP_transf_like"/>
    <property type="match status" value="1"/>
</dbReference>
<dbReference type="GO" id="GO:0005737">
    <property type="term" value="C:cytoplasm"/>
    <property type="evidence" value="ECO:0007669"/>
    <property type="project" value="UniProtKB-SubCell"/>
</dbReference>
<feature type="binding site" evidence="9">
    <location>
        <begin position="88"/>
        <end position="90"/>
    </location>
    <ligand>
        <name>ATP</name>
        <dbReference type="ChEBI" id="CHEBI:30616"/>
    </ligand>
</feature>
<feature type="binding site" evidence="9">
    <location>
        <position position="41"/>
    </location>
    <ligand>
        <name>substrate</name>
    </ligand>
</feature>
<comment type="pathway">
    <text evidence="9">Cofactor biosynthesis; coenzyme A biosynthesis; CoA from (R)-pantothenate: step 4/5.</text>
</comment>
<evidence type="ECO:0000256" key="8">
    <source>
        <dbReference type="ARBA" id="ARBA00029346"/>
    </source>
</evidence>
<reference evidence="11" key="1">
    <citation type="journal article" date="2020" name="mSystems">
        <title>Genome- and Community-Level Interaction Insights into Carbon Utilization and Element Cycling Functions of Hydrothermarchaeota in Hydrothermal Sediment.</title>
        <authorList>
            <person name="Zhou Z."/>
            <person name="Liu Y."/>
            <person name="Xu W."/>
            <person name="Pan J."/>
            <person name="Luo Z.H."/>
            <person name="Li M."/>
        </authorList>
    </citation>
    <scope>NUCLEOTIDE SEQUENCE [LARGE SCALE GENOMIC DNA]</scope>
    <source>
        <strain evidence="11">SpSt-289</strain>
    </source>
</reference>
<feature type="binding site" evidence="9">
    <location>
        <begin position="9"/>
        <end position="10"/>
    </location>
    <ligand>
        <name>ATP</name>
        <dbReference type="ChEBI" id="CHEBI:30616"/>
    </ligand>
</feature>
<feature type="binding site" evidence="9">
    <location>
        <position position="17"/>
    </location>
    <ligand>
        <name>ATP</name>
        <dbReference type="ChEBI" id="CHEBI:30616"/>
    </ligand>
</feature>
<evidence type="ECO:0000256" key="5">
    <source>
        <dbReference type="ARBA" id="ARBA00022840"/>
    </source>
</evidence>
<dbReference type="EC" id="2.7.7.3" evidence="9"/>
<accession>A0A7C1FWW6</accession>
<sequence length="180" mass="20198">MVRALYPGTFDPIHNGHIDIAVRASVLFDEVVLAIYEAPPKKLLFTTQERVELAQQALDHLPNLRVVSYSGLTVECARQHKADVIVRGLRNVADFEYEQQIGWANAGLAPEIELCCLFCSSEYAYLSATILKEVANLGGECSAWAPPHVVEALSRKFDRPLRSGPPKIYLRREDKLVHRD</sequence>
<dbReference type="UniPathway" id="UPA00241">
    <property type="reaction ID" value="UER00355"/>
</dbReference>
<evidence type="ECO:0000256" key="9">
    <source>
        <dbReference type="HAMAP-Rule" id="MF_00151"/>
    </source>
</evidence>
<comment type="subunit">
    <text evidence="9">Homohexamer.</text>
</comment>
<dbReference type="PANTHER" id="PTHR21342:SF1">
    <property type="entry name" value="PHOSPHOPANTETHEINE ADENYLYLTRANSFERASE"/>
    <property type="match status" value="1"/>
</dbReference>
<organism evidence="11">
    <name type="scientific">Caldilinea aerophila</name>
    <dbReference type="NCBI Taxonomy" id="133453"/>
    <lineage>
        <taxon>Bacteria</taxon>
        <taxon>Bacillati</taxon>
        <taxon>Chloroflexota</taxon>
        <taxon>Caldilineae</taxon>
        <taxon>Caldilineales</taxon>
        <taxon>Caldilineaceae</taxon>
        <taxon>Caldilinea</taxon>
    </lineage>
</organism>
<dbReference type="EMBL" id="DSMG01000193">
    <property type="protein sequence ID" value="HDX33451.1"/>
    <property type="molecule type" value="Genomic_DNA"/>
</dbReference>
<feature type="domain" description="Cytidyltransferase-like" evidence="10">
    <location>
        <begin position="5"/>
        <end position="133"/>
    </location>
</feature>
<comment type="similarity">
    <text evidence="9">Belongs to the bacterial CoaD family.</text>
</comment>
<evidence type="ECO:0000256" key="2">
    <source>
        <dbReference type="ARBA" id="ARBA00022679"/>
    </source>
</evidence>
<comment type="cofactor">
    <cofactor evidence="9">
        <name>Mg(2+)</name>
        <dbReference type="ChEBI" id="CHEBI:18420"/>
    </cofactor>
</comment>
<evidence type="ECO:0000313" key="11">
    <source>
        <dbReference type="EMBL" id="HDX33451.1"/>
    </source>
</evidence>
<dbReference type="CDD" id="cd02163">
    <property type="entry name" value="PPAT"/>
    <property type="match status" value="1"/>
</dbReference>
<evidence type="ECO:0000256" key="6">
    <source>
        <dbReference type="ARBA" id="ARBA00022842"/>
    </source>
</evidence>
<keyword evidence="7 9" id="KW-0173">Coenzyme A biosynthesis</keyword>
<evidence type="ECO:0000256" key="7">
    <source>
        <dbReference type="ARBA" id="ARBA00022993"/>
    </source>
</evidence>
<dbReference type="PANTHER" id="PTHR21342">
    <property type="entry name" value="PHOSPHOPANTETHEINE ADENYLYLTRANSFERASE"/>
    <property type="match status" value="1"/>
</dbReference>